<protein>
    <submittedName>
        <fullName evidence="1">Uncharacterized protein</fullName>
    </submittedName>
</protein>
<dbReference type="HOGENOM" id="CLU_3394418_0_0_2"/>
<dbReference type="KEGG" id="afg:AFULGI_00002750"/>
<accession>A0A075WAU4</accession>
<evidence type="ECO:0000313" key="1">
    <source>
        <dbReference type="EMBL" id="AIG97101.1"/>
    </source>
</evidence>
<reference evidence="1 2" key="1">
    <citation type="submission" date="2013-07" db="EMBL/GenBank/DDBJ databases">
        <title>Genome of Archaeoglobus fulgidus.</title>
        <authorList>
            <person name="Fiebig A."/>
            <person name="Birkeland N.-K."/>
        </authorList>
    </citation>
    <scope>NUCLEOTIDE SEQUENCE [LARGE SCALE GENOMIC DNA]</scope>
    <source>
        <strain evidence="1 2">DSM 8774</strain>
    </source>
</reference>
<sequence length="31" mass="3656">MTVLLKSKSIANIIFIYVTYYHYYGVQKIEG</sequence>
<dbReference type="Proteomes" id="UP000028501">
    <property type="component" value="Chromosome"/>
</dbReference>
<proteinExistence type="predicted"/>
<evidence type="ECO:0000313" key="2">
    <source>
        <dbReference type="Proteomes" id="UP000028501"/>
    </source>
</evidence>
<dbReference type="EMBL" id="CP006577">
    <property type="protein sequence ID" value="AIG97101.1"/>
    <property type="molecule type" value="Genomic_DNA"/>
</dbReference>
<name>A0A075WAU4_ARCFL</name>
<gene>
    <name evidence="1" type="ORF">AFULGI_00002750</name>
</gene>
<dbReference type="AlphaFoldDB" id="A0A075WAU4"/>
<organism evidence="1 2">
    <name type="scientific">Archaeoglobus fulgidus DSM 8774</name>
    <dbReference type="NCBI Taxonomy" id="1344584"/>
    <lineage>
        <taxon>Archaea</taxon>
        <taxon>Methanobacteriati</taxon>
        <taxon>Methanobacteriota</taxon>
        <taxon>Archaeoglobi</taxon>
        <taxon>Archaeoglobales</taxon>
        <taxon>Archaeoglobaceae</taxon>
        <taxon>Archaeoglobus</taxon>
    </lineage>
</organism>